<dbReference type="GO" id="GO:0003700">
    <property type="term" value="F:DNA-binding transcription factor activity"/>
    <property type="evidence" value="ECO:0007669"/>
    <property type="project" value="TreeGrafter"/>
</dbReference>
<feature type="domain" description="HTH tetR-type" evidence="2">
    <location>
        <begin position="6"/>
        <end position="66"/>
    </location>
</feature>
<dbReference type="Pfam" id="PF00440">
    <property type="entry name" value="TetR_N"/>
    <property type="match status" value="1"/>
</dbReference>
<evidence type="ECO:0000259" key="2">
    <source>
        <dbReference type="PROSITE" id="PS50977"/>
    </source>
</evidence>
<gene>
    <name evidence="3" type="ORF">NOCA1120352</name>
</gene>
<dbReference type="AlphaFoldDB" id="A0A2P2C4Z4"/>
<protein>
    <submittedName>
        <fullName evidence="3">Putative Transcriptional regulator, TetR family</fullName>
    </submittedName>
</protein>
<organism evidence="3">
    <name type="scientific">metagenome</name>
    <dbReference type="NCBI Taxonomy" id="256318"/>
    <lineage>
        <taxon>unclassified sequences</taxon>
        <taxon>metagenomes</taxon>
    </lineage>
</organism>
<sequence length="192" mass="21266">MAPASRLSVDDWAMAALEVIALRGLEGLSVEGLARQLGVTKGSFYWHFADRAQLIATTLLVWEQRGTLDVIAHLETVEDPADRLRSLFDTSFGDEAHGLVDVAMVTRADDPTVGPVVHRVSETRIAFLEQVFRALGFTPRKAAIRARVAYSAYIGHFLVRRSLPDDPVLVLRTTDYRRQLLELLSVERPAGG</sequence>
<dbReference type="PANTHER" id="PTHR30055:SF239">
    <property type="entry name" value="TRANSCRIPTIONAL REGULATORY PROTEIN"/>
    <property type="match status" value="1"/>
</dbReference>
<evidence type="ECO:0000313" key="3">
    <source>
        <dbReference type="EMBL" id="CUR57060.1"/>
    </source>
</evidence>
<accession>A0A2P2C4Z4</accession>
<proteinExistence type="predicted"/>
<dbReference type="PROSITE" id="PS50977">
    <property type="entry name" value="HTH_TETR_2"/>
    <property type="match status" value="1"/>
</dbReference>
<dbReference type="InterPro" id="IPR009057">
    <property type="entry name" value="Homeodomain-like_sf"/>
</dbReference>
<reference evidence="3" key="1">
    <citation type="submission" date="2015-08" db="EMBL/GenBank/DDBJ databases">
        <authorList>
            <person name="Babu N.S."/>
            <person name="Beckwith C.J."/>
            <person name="Beseler K.G."/>
            <person name="Brison A."/>
            <person name="Carone J.V."/>
            <person name="Caskin T.P."/>
            <person name="Diamond M."/>
            <person name="Durham M.E."/>
            <person name="Foxe J.M."/>
            <person name="Go M."/>
            <person name="Henderson B.A."/>
            <person name="Jones I.B."/>
            <person name="McGettigan J.A."/>
            <person name="Micheletti S.J."/>
            <person name="Nasrallah M.E."/>
            <person name="Ortiz D."/>
            <person name="Piller C.R."/>
            <person name="Privatt S.R."/>
            <person name="Schneider S.L."/>
            <person name="Sharp S."/>
            <person name="Smith T.C."/>
            <person name="Stanton J.D."/>
            <person name="Ullery H.E."/>
            <person name="Wilson R.J."/>
            <person name="Serrano M.G."/>
            <person name="Buck G."/>
            <person name="Lee V."/>
            <person name="Wang Y."/>
            <person name="Carvalho R."/>
            <person name="Voegtly L."/>
            <person name="Shi R."/>
            <person name="Duckworth R."/>
            <person name="Johnson A."/>
            <person name="Loviza R."/>
            <person name="Walstead R."/>
            <person name="Shah Z."/>
            <person name="Kiflezghi M."/>
            <person name="Wade K."/>
            <person name="Ball S.L."/>
            <person name="Bradley K.W."/>
            <person name="Asai D.J."/>
            <person name="Bowman C.A."/>
            <person name="Russell D.A."/>
            <person name="Pope W.H."/>
            <person name="Jacobs-Sera D."/>
            <person name="Hendrix R.W."/>
            <person name="Hatfull G.F."/>
        </authorList>
    </citation>
    <scope>NUCLEOTIDE SEQUENCE</scope>
</reference>
<dbReference type="Gene3D" id="1.10.357.10">
    <property type="entry name" value="Tetracycline Repressor, domain 2"/>
    <property type="match status" value="1"/>
</dbReference>
<dbReference type="InterPro" id="IPR001647">
    <property type="entry name" value="HTH_TetR"/>
</dbReference>
<dbReference type="PANTHER" id="PTHR30055">
    <property type="entry name" value="HTH-TYPE TRANSCRIPTIONAL REGULATOR RUTR"/>
    <property type="match status" value="1"/>
</dbReference>
<dbReference type="SUPFAM" id="SSF46689">
    <property type="entry name" value="Homeodomain-like"/>
    <property type="match status" value="1"/>
</dbReference>
<keyword evidence="1" id="KW-0238">DNA-binding</keyword>
<name>A0A2P2C4Z4_9ZZZZ</name>
<dbReference type="EMBL" id="CZKB01000004">
    <property type="protein sequence ID" value="CUR57060.1"/>
    <property type="molecule type" value="Genomic_DNA"/>
</dbReference>
<dbReference type="InterPro" id="IPR050109">
    <property type="entry name" value="HTH-type_TetR-like_transc_reg"/>
</dbReference>
<evidence type="ECO:0000256" key="1">
    <source>
        <dbReference type="ARBA" id="ARBA00023125"/>
    </source>
</evidence>
<dbReference type="PRINTS" id="PR00455">
    <property type="entry name" value="HTHTETR"/>
</dbReference>
<dbReference type="GO" id="GO:0000976">
    <property type="term" value="F:transcription cis-regulatory region binding"/>
    <property type="evidence" value="ECO:0007669"/>
    <property type="project" value="TreeGrafter"/>
</dbReference>